<evidence type="ECO:0000313" key="3">
    <source>
        <dbReference type="Proteomes" id="UP000027361"/>
    </source>
</evidence>
<accession>A0A066VIZ5</accession>
<evidence type="ECO:0000313" key="2">
    <source>
        <dbReference type="EMBL" id="KDN38699.1"/>
    </source>
</evidence>
<comment type="caution">
    <text evidence="2">The sequence shown here is derived from an EMBL/GenBank/DDBJ whole genome shotgun (WGS) entry which is preliminary data.</text>
</comment>
<dbReference type="Proteomes" id="UP000027361">
    <property type="component" value="Unassembled WGS sequence"/>
</dbReference>
<keyword evidence="1" id="KW-0732">Signal</keyword>
<gene>
    <name evidence="2" type="ORF">K437DRAFT_259305</name>
</gene>
<feature type="chain" id="PRO_5001632097" evidence="1">
    <location>
        <begin position="19"/>
        <end position="147"/>
    </location>
</feature>
<name>A0A066VIZ5_TILAU</name>
<dbReference type="InParanoid" id="A0A066VIZ5"/>
<sequence length="147" mass="14564">MIARFLAAVVLLAAFALAQSVPSIAPSSAFSTTPNNMPATFNPTTTFSQAVSPVPTTLTGVGPALTTGAATFSYLIPTESIEGYKPTSVYASLASAGLPTNASGPIVAPADPDRQIISPNAASSDMRSHAVVVGAAAALAGGAALFL</sequence>
<reference evidence="2 3" key="1">
    <citation type="submission" date="2014-05" db="EMBL/GenBank/DDBJ databases">
        <title>Draft genome sequence of a rare smut relative, Tilletiaria anomala UBC 951.</title>
        <authorList>
            <consortium name="DOE Joint Genome Institute"/>
            <person name="Toome M."/>
            <person name="Kuo A."/>
            <person name="Henrissat B."/>
            <person name="Lipzen A."/>
            <person name="Tritt A."/>
            <person name="Yoshinaga Y."/>
            <person name="Zane M."/>
            <person name="Barry K."/>
            <person name="Grigoriev I.V."/>
            <person name="Spatafora J.W."/>
            <person name="Aimea M.C."/>
        </authorList>
    </citation>
    <scope>NUCLEOTIDE SEQUENCE [LARGE SCALE GENOMIC DNA]</scope>
    <source>
        <strain evidence="2 3">UBC 951</strain>
    </source>
</reference>
<dbReference type="EMBL" id="JMSN01000114">
    <property type="protein sequence ID" value="KDN38699.1"/>
    <property type="molecule type" value="Genomic_DNA"/>
</dbReference>
<dbReference type="HOGENOM" id="CLU_1769377_0_0_1"/>
<evidence type="ECO:0000256" key="1">
    <source>
        <dbReference type="SAM" id="SignalP"/>
    </source>
</evidence>
<protein>
    <submittedName>
        <fullName evidence="2">Uncharacterized protein</fullName>
    </submittedName>
</protein>
<proteinExistence type="predicted"/>
<dbReference type="AlphaFoldDB" id="A0A066VIZ5"/>
<dbReference type="GeneID" id="25265226"/>
<dbReference type="RefSeq" id="XP_013240802.1">
    <property type="nucleotide sequence ID" value="XM_013385348.1"/>
</dbReference>
<feature type="signal peptide" evidence="1">
    <location>
        <begin position="1"/>
        <end position="18"/>
    </location>
</feature>
<keyword evidence="3" id="KW-1185">Reference proteome</keyword>
<organism evidence="2 3">
    <name type="scientific">Tilletiaria anomala (strain ATCC 24038 / CBS 436.72 / UBC 951)</name>
    <dbReference type="NCBI Taxonomy" id="1037660"/>
    <lineage>
        <taxon>Eukaryota</taxon>
        <taxon>Fungi</taxon>
        <taxon>Dikarya</taxon>
        <taxon>Basidiomycota</taxon>
        <taxon>Ustilaginomycotina</taxon>
        <taxon>Exobasidiomycetes</taxon>
        <taxon>Georgefischeriales</taxon>
        <taxon>Tilletiariaceae</taxon>
        <taxon>Tilletiaria</taxon>
    </lineage>
</organism>